<evidence type="ECO:0000313" key="2">
    <source>
        <dbReference type="WBParaSite" id="nRc.2.0.1.t45857-RA"/>
    </source>
</evidence>
<name>A0A915L523_ROMCU</name>
<accession>A0A915L523</accession>
<dbReference type="AlphaFoldDB" id="A0A915L523"/>
<dbReference type="Proteomes" id="UP000887565">
    <property type="component" value="Unplaced"/>
</dbReference>
<reference evidence="2" key="1">
    <citation type="submission" date="2022-11" db="UniProtKB">
        <authorList>
            <consortium name="WormBaseParasite"/>
        </authorList>
    </citation>
    <scope>IDENTIFICATION</scope>
</reference>
<organism evidence="1 2">
    <name type="scientific">Romanomermis culicivorax</name>
    <name type="common">Nematode worm</name>
    <dbReference type="NCBI Taxonomy" id="13658"/>
    <lineage>
        <taxon>Eukaryota</taxon>
        <taxon>Metazoa</taxon>
        <taxon>Ecdysozoa</taxon>
        <taxon>Nematoda</taxon>
        <taxon>Enoplea</taxon>
        <taxon>Dorylaimia</taxon>
        <taxon>Mermithida</taxon>
        <taxon>Mermithoidea</taxon>
        <taxon>Mermithidae</taxon>
        <taxon>Romanomermis</taxon>
    </lineage>
</organism>
<dbReference type="WBParaSite" id="nRc.2.0.1.t45857-RA">
    <property type="protein sequence ID" value="nRc.2.0.1.t45857-RA"/>
    <property type="gene ID" value="nRc.2.0.1.g45857"/>
</dbReference>
<proteinExistence type="predicted"/>
<protein>
    <submittedName>
        <fullName evidence="2">Uncharacterized protein</fullName>
    </submittedName>
</protein>
<keyword evidence="1" id="KW-1185">Reference proteome</keyword>
<sequence>MIFDRFLPVICGKSMSKPSNPPTDGKNALVWPLLADVTLGVFNASSTLTDGATVVVGVCNLKTASSKEENPP</sequence>
<evidence type="ECO:0000313" key="1">
    <source>
        <dbReference type="Proteomes" id="UP000887565"/>
    </source>
</evidence>